<dbReference type="Proteomes" id="UP000183639">
    <property type="component" value="Unassembled WGS sequence"/>
</dbReference>
<accession>A0A1I3D3D1</accession>
<name>A0A1I3D3D1_SELRU</name>
<dbReference type="RefSeq" id="WP_075442515.1">
    <property type="nucleotide sequence ID" value="NZ_FOQK01000005.1"/>
</dbReference>
<dbReference type="GO" id="GO:0030435">
    <property type="term" value="P:sporulation resulting in formation of a cellular spore"/>
    <property type="evidence" value="ECO:0007669"/>
    <property type="project" value="InterPro"/>
</dbReference>
<dbReference type="PANTHER" id="PTHR30032">
    <property type="entry name" value="N-ACETYLMURAMOYL-L-ALANINE AMIDASE-RELATED"/>
    <property type="match status" value="1"/>
</dbReference>
<sequence length="390" mass="42342">MNKCGKILGAVFAAALLFWPLAAEAAWQPDLLIGLQTGQTAVKVSVDKAFVIRTVKDHKVLYKGSADKPLTIAYRDGSFAVDGKKLKAGQEAIECIVADERQLAQQVTRINGRAYRGAVQLQPKGAGFTVVNHVTVEEYLRGVVPEEMPPEWNTEAVKAQAVAARTFALSSRKRHASEGYDLCATTHCQQYSGVAAEKAGADRAIKATAGEVLTYRGKLIDALFHTDSGGMTENSEDVWGSRIPYLRAAKEVHTKTYPWEKNITAANLASVLASHGKNVGALKKVELADLQPGKRVKGRTASGRAQQVRFTGKQGTALVSGNDLRSWLGLKSTMFDISLRAGVVFIRGYGWGHGLGLSQWGAKAYAEEKGYKYTEILSNYYAGTTLKKLY</sequence>
<keyword evidence="1" id="KW-0732">Signal</keyword>
<proteinExistence type="predicted"/>
<evidence type="ECO:0000313" key="3">
    <source>
        <dbReference type="EMBL" id="SFH81215.1"/>
    </source>
</evidence>
<dbReference type="EMBL" id="FOQK01000005">
    <property type="protein sequence ID" value="SFH81215.1"/>
    <property type="molecule type" value="Genomic_DNA"/>
</dbReference>
<dbReference type="InterPro" id="IPR051922">
    <property type="entry name" value="Bact_Sporulation_Assoc"/>
</dbReference>
<dbReference type="InterPro" id="IPR013693">
    <property type="entry name" value="SpoIID/LytB_N"/>
</dbReference>
<protein>
    <submittedName>
        <fullName evidence="3">Stage II sporulation protein D</fullName>
    </submittedName>
</protein>
<dbReference type="AlphaFoldDB" id="A0A1I3D3D1"/>
<evidence type="ECO:0000259" key="2">
    <source>
        <dbReference type="Pfam" id="PF08486"/>
    </source>
</evidence>
<organism evidence="3 4">
    <name type="scientific">Selenomonas ruminantium</name>
    <dbReference type="NCBI Taxonomy" id="971"/>
    <lineage>
        <taxon>Bacteria</taxon>
        <taxon>Bacillati</taxon>
        <taxon>Bacillota</taxon>
        <taxon>Negativicutes</taxon>
        <taxon>Selenomonadales</taxon>
        <taxon>Selenomonadaceae</taxon>
        <taxon>Selenomonas</taxon>
    </lineage>
</organism>
<evidence type="ECO:0000313" key="4">
    <source>
        <dbReference type="Proteomes" id="UP000183639"/>
    </source>
</evidence>
<evidence type="ECO:0000256" key="1">
    <source>
        <dbReference type="SAM" id="SignalP"/>
    </source>
</evidence>
<gene>
    <name evidence="3" type="ORF">SAMN04487861_10569</name>
</gene>
<dbReference type="OrthoDB" id="9794671at2"/>
<dbReference type="GO" id="GO:0030288">
    <property type="term" value="C:outer membrane-bounded periplasmic space"/>
    <property type="evidence" value="ECO:0007669"/>
    <property type="project" value="TreeGrafter"/>
</dbReference>
<dbReference type="InterPro" id="IPR013486">
    <property type="entry name" value="SpoIID/LytB"/>
</dbReference>
<feature type="chain" id="PRO_5010158744" evidence="1">
    <location>
        <begin position="26"/>
        <end position="390"/>
    </location>
</feature>
<feature type="domain" description="Sporulation stage II protein D amidase enhancer LytB N-terminal" evidence="2">
    <location>
        <begin position="126"/>
        <end position="215"/>
    </location>
</feature>
<reference evidence="3 4" key="1">
    <citation type="submission" date="2016-10" db="EMBL/GenBank/DDBJ databases">
        <authorList>
            <person name="de Groot N.N."/>
        </authorList>
    </citation>
    <scope>NUCLEOTIDE SEQUENCE [LARGE SCALE GENOMIC DNA]</scope>
    <source>
        <strain evidence="3 4">Z108</strain>
    </source>
</reference>
<feature type="signal peptide" evidence="1">
    <location>
        <begin position="1"/>
        <end position="25"/>
    </location>
</feature>
<dbReference type="NCBIfam" id="TIGR02669">
    <property type="entry name" value="SpoIID_LytB"/>
    <property type="match status" value="1"/>
</dbReference>
<dbReference type="PANTHER" id="PTHR30032:SF4">
    <property type="entry name" value="AMIDASE ENHANCER"/>
    <property type="match status" value="1"/>
</dbReference>
<dbReference type="Pfam" id="PF08486">
    <property type="entry name" value="SpoIID"/>
    <property type="match status" value="1"/>
</dbReference>